<evidence type="ECO:0000313" key="17">
    <source>
        <dbReference type="EMBL" id="GEB82275.1"/>
    </source>
</evidence>
<dbReference type="Pfam" id="PF07715">
    <property type="entry name" value="Plug"/>
    <property type="match status" value="1"/>
</dbReference>
<evidence type="ECO:0000256" key="4">
    <source>
        <dbReference type="ARBA" id="ARBA00022452"/>
    </source>
</evidence>
<keyword evidence="12" id="KW-0675">Receptor</keyword>
<dbReference type="Proteomes" id="UP000317617">
    <property type="component" value="Unassembled WGS sequence"/>
</dbReference>
<proteinExistence type="inferred from homology"/>
<evidence type="ECO:0000256" key="13">
    <source>
        <dbReference type="ARBA" id="ARBA00023237"/>
    </source>
</evidence>
<comment type="subcellular location">
    <subcellularLocation>
        <location evidence="1 14">Cell outer membrane</location>
        <topology evidence="1 14">Multi-pass membrane protein</topology>
    </subcellularLocation>
</comment>
<feature type="chain" id="PRO_5021266383" evidence="15">
    <location>
        <begin position="23"/>
        <end position="729"/>
    </location>
</feature>
<dbReference type="InterPro" id="IPR039426">
    <property type="entry name" value="TonB-dep_rcpt-like"/>
</dbReference>
<dbReference type="GO" id="GO:0009279">
    <property type="term" value="C:cell outer membrane"/>
    <property type="evidence" value="ECO:0007669"/>
    <property type="project" value="UniProtKB-SubCell"/>
</dbReference>
<keyword evidence="7 15" id="KW-0732">Signal</keyword>
<feature type="domain" description="TonB-dependent receptor plug" evidence="16">
    <location>
        <begin position="75"/>
        <end position="177"/>
    </location>
</feature>
<dbReference type="Gene3D" id="2.40.170.20">
    <property type="entry name" value="TonB-dependent receptor, beta-barrel domain"/>
    <property type="match status" value="1"/>
</dbReference>
<gene>
    <name evidence="17" type="primary">bfrH</name>
    <name evidence="17" type="ORF">AOR01nite_07520</name>
</gene>
<evidence type="ECO:0000256" key="7">
    <source>
        <dbReference type="ARBA" id="ARBA00022729"/>
    </source>
</evidence>
<dbReference type="RefSeq" id="WP_082064714.1">
    <property type="nucleotide sequence ID" value="NZ_BJMU01000002.1"/>
</dbReference>
<evidence type="ECO:0000256" key="5">
    <source>
        <dbReference type="ARBA" id="ARBA00022496"/>
    </source>
</evidence>
<dbReference type="GO" id="GO:0038023">
    <property type="term" value="F:signaling receptor activity"/>
    <property type="evidence" value="ECO:0007669"/>
    <property type="project" value="InterPro"/>
</dbReference>
<dbReference type="InterPro" id="IPR012910">
    <property type="entry name" value="Plug_dom"/>
</dbReference>
<dbReference type="InterPro" id="IPR036942">
    <property type="entry name" value="Beta-barrel_TonB_sf"/>
</dbReference>
<sequence>MSRTACLFIVLGVTCISQPLLAAEPDGKGAAKKPSVLNRSSQKKAVRSAAAEAINVQGRRLATTASSATKSDTPLIETAQSVSVITRNEMNVRGVLSLNQAVRYTAGITPDLRGGIGTRYDQFLLRGFSVPTFLDGLKMQDSPTGYAVGQTDTFRLERVEMLKGPASALYGQSSPGGLAALSSKLPTAQRSYGGVTTTGGMFDLYRVDADVGGFASDNGSVRYRVYGTVNGQHTQLSKTGSRRFSISPSFSFGGDGPTTLTILGNYQYDPESGTYGGVPLEGSLKPASFGYLPRNFYDGDVAVEKFNRKHGAFTYIFTHRFNNDWSFNSRGRYDDIKVEQRSVYDAGYYNSPDTVPRYAYGTNEHVHNLAFDSQFKGHVNTGPLRHVLMFGYDYMWQQAGELYTQGTAPDLNVLHPNYHMTFADQVAGARYRADSHQIGAYGQDEVHWGGLVLNGSLRNDWYRSRQVERFSGSDTRQRPSQITWRASGLYHFDFGLAPYISYSTSFQPQSGLVSNDGGKTMRQASPSIGKQLEGGLKYQIPGTPVLLTAAGFHIEQTNVLVSVGSLPYSVQSGKVHSDGFEFEAHADVYKGLMVTAAVSVQKVRDDSTGKPLIQSGKGNASLFAFYTMPSGSLKGFGFGGGMRYTASAYGGEASYGSVWLPNYALFDGSLRYDLSNLSPSLHGWTASASVRNLFDKHFVSNCLAYASYGQAFCYYGERRNAQGSIGFSW</sequence>
<dbReference type="FunFam" id="2.170.130.10:FF:000001">
    <property type="entry name" value="Catecholate siderophore TonB-dependent receptor"/>
    <property type="match status" value="1"/>
</dbReference>
<evidence type="ECO:0000256" key="10">
    <source>
        <dbReference type="ARBA" id="ARBA00023077"/>
    </source>
</evidence>
<evidence type="ECO:0000256" key="1">
    <source>
        <dbReference type="ARBA" id="ARBA00004571"/>
    </source>
</evidence>
<accession>A0A4Y3TN84</accession>
<name>A0A4Y3TN84_9PROT</name>
<dbReference type="InterPro" id="IPR010105">
    <property type="entry name" value="TonB_sidphr_rcpt"/>
</dbReference>
<evidence type="ECO:0000256" key="15">
    <source>
        <dbReference type="SAM" id="SignalP"/>
    </source>
</evidence>
<dbReference type="OrthoDB" id="9760333at2"/>
<dbReference type="NCBIfam" id="TIGR01783">
    <property type="entry name" value="TonB-siderophor"/>
    <property type="match status" value="1"/>
</dbReference>
<evidence type="ECO:0000256" key="9">
    <source>
        <dbReference type="ARBA" id="ARBA00023065"/>
    </source>
</evidence>
<dbReference type="EMBL" id="BJMU01000002">
    <property type="protein sequence ID" value="GEB82275.1"/>
    <property type="molecule type" value="Genomic_DNA"/>
</dbReference>
<keyword evidence="3 14" id="KW-0813">Transport</keyword>
<keyword evidence="18" id="KW-1185">Reference proteome</keyword>
<keyword evidence="13 14" id="KW-0998">Cell outer membrane</keyword>
<keyword evidence="5" id="KW-0410">Iron transport</keyword>
<dbReference type="CDD" id="cd01347">
    <property type="entry name" value="ligand_gated_channel"/>
    <property type="match status" value="1"/>
</dbReference>
<dbReference type="Gene3D" id="2.170.130.10">
    <property type="entry name" value="TonB-dependent receptor, plug domain"/>
    <property type="match status" value="1"/>
</dbReference>
<keyword evidence="9" id="KW-0406">Ion transport</keyword>
<dbReference type="PANTHER" id="PTHR32552">
    <property type="entry name" value="FERRICHROME IRON RECEPTOR-RELATED"/>
    <property type="match status" value="1"/>
</dbReference>
<reference evidence="17 18" key="1">
    <citation type="submission" date="2019-06" db="EMBL/GenBank/DDBJ databases">
        <title>Whole genome shotgun sequence of Acetobacter orleanensis NBRC 13752.</title>
        <authorList>
            <person name="Hosoyama A."/>
            <person name="Uohara A."/>
            <person name="Ohji S."/>
            <person name="Ichikawa N."/>
        </authorList>
    </citation>
    <scope>NUCLEOTIDE SEQUENCE [LARGE SCALE GENOMIC DNA]</scope>
    <source>
        <strain evidence="17 18">NBRC 13752</strain>
    </source>
</reference>
<evidence type="ECO:0000256" key="11">
    <source>
        <dbReference type="ARBA" id="ARBA00023136"/>
    </source>
</evidence>
<evidence type="ECO:0000256" key="2">
    <source>
        <dbReference type="ARBA" id="ARBA00009810"/>
    </source>
</evidence>
<evidence type="ECO:0000256" key="3">
    <source>
        <dbReference type="ARBA" id="ARBA00022448"/>
    </source>
</evidence>
<dbReference type="SUPFAM" id="SSF56935">
    <property type="entry name" value="Porins"/>
    <property type="match status" value="1"/>
</dbReference>
<dbReference type="PROSITE" id="PS52016">
    <property type="entry name" value="TONB_DEPENDENT_REC_3"/>
    <property type="match status" value="1"/>
</dbReference>
<comment type="caution">
    <text evidence="17">The sequence shown here is derived from an EMBL/GenBank/DDBJ whole genome shotgun (WGS) entry which is preliminary data.</text>
</comment>
<feature type="signal peptide" evidence="15">
    <location>
        <begin position="1"/>
        <end position="22"/>
    </location>
</feature>
<keyword evidence="4 14" id="KW-1134">Transmembrane beta strand</keyword>
<evidence type="ECO:0000259" key="16">
    <source>
        <dbReference type="Pfam" id="PF07715"/>
    </source>
</evidence>
<keyword evidence="10" id="KW-0798">TonB box</keyword>
<dbReference type="PANTHER" id="PTHR32552:SF68">
    <property type="entry name" value="FERRICHROME OUTER MEMBRANE TRANSPORTER_PHAGE RECEPTOR"/>
    <property type="match status" value="1"/>
</dbReference>
<organism evidence="17 18">
    <name type="scientific">Acetobacter orleanensis</name>
    <dbReference type="NCBI Taxonomy" id="104099"/>
    <lineage>
        <taxon>Bacteria</taxon>
        <taxon>Pseudomonadati</taxon>
        <taxon>Pseudomonadota</taxon>
        <taxon>Alphaproteobacteria</taxon>
        <taxon>Acetobacterales</taxon>
        <taxon>Acetobacteraceae</taxon>
        <taxon>Acetobacter</taxon>
    </lineage>
</organism>
<dbReference type="InterPro" id="IPR037066">
    <property type="entry name" value="Plug_dom_sf"/>
</dbReference>
<evidence type="ECO:0000256" key="12">
    <source>
        <dbReference type="ARBA" id="ARBA00023170"/>
    </source>
</evidence>
<dbReference type="AlphaFoldDB" id="A0A4Y3TN84"/>
<evidence type="ECO:0000256" key="14">
    <source>
        <dbReference type="PROSITE-ProRule" id="PRU01360"/>
    </source>
</evidence>
<comment type="similarity">
    <text evidence="2 14">Belongs to the TonB-dependent receptor family.</text>
</comment>
<dbReference type="GO" id="GO:0015891">
    <property type="term" value="P:siderophore transport"/>
    <property type="evidence" value="ECO:0007669"/>
    <property type="project" value="InterPro"/>
</dbReference>
<evidence type="ECO:0000256" key="8">
    <source>
        <dbReference type="ARBA" id="ARBA00023004"/>
    </source>
</evidence>
<dbReference type="GO" id="GO:0015344">
    <property type="term" value="F:siderophore uptake transmembrane transporter activity"/>
    <property type="evidence" value="ECO:0007669"/>
    <property type="project" value="TreeGrafter"/>
</dbReference>
<evidence type="ECO:0000313" key="18">
    <source>
        <dbReference type="Proteomes" id="UP000317617"/>
    </source>
</evidence>
<evidence type="ECO:0000256" key="6">
    <source>
        <dbReference type="ARBA" id="ARBA00022692"/>
    </source>
</evidence>
<keyword evidence="8" id="KW-0408">Iron</keyword>
<keyword evidence="11 14" id="KW-0472">Membrane</keyword>
<protein>
    <submittedName>
        <fullName evidence="17">Ligand-gated channel</fullName>
    </submittedName>
</protein>
<dbReference type="STRING" id="104099.AD949_04895"/>
<keyword evidence="6 14" id="KW-0812">Transmembrane</keyword>